<dbReference type="Pfam" id="PF00383">
    <property type="entry name" value="dCMP_cyt_deam_1"/>
    <property type="match status" value="1"/>
</dbReference>
<dbReference type="PROSITE" id="PS51747">
    <property type="entry name" value="CYT_DCMP_DEAMINASES_2"/>
    <property type="match status" value="1"/>
</dbReference>
<reference evidence="2 3" key="1">
    <citation type="submission" date="2013-01" db="EMBL/GenBank/DDBJ databases">
        <authorList>
            <person name="Harkins D.M."/>
            <person name="Durkin A.S."/>
            <person name="Brinkac L.M."/>
            <person name="Haft D.H."/>
            <person name="Selengut J.D."/>
            <person name="Sanka R."/>
            <person name="DePew J."/>
            <person name="Purushe J."/>
            <person name="Whelen A.C."/>
            <person name="Vinetz J.M."/>
            <person name="Sutton G.G."/>
            <person name="Nierman W.C."/>
            <person name="Fouts D.E."/>
        </authorList>
    </citation>
    <scope>NUCLEOTIDE SEQUENCE [LARGE SCALE GENOMIC DNA]</scope>
    <source>
        <strain evidence="2 3">2007001578</strain>
    </source>
</reference>
<name>A0ABN0J350_9LEPT</name>
<evidence type="ECO:0000259" key="1">
    <source>
        <dbReference type="PROSITE" id="PS51747"/>
    </source>
</evidence>
<dbReference type="PANTHER" id="PTHR11079:SF202">
    <property type="entry name" value="TRNA-SPECIFIC ADENOSINE DEAMINASE"/>
    <property type="match status" value="1"/>
</dbReference>
<evidence type="ECO:0000313" key="2">
    <source>
        <dbReference type="EMBL" id="EMN01342.1"/>
    </source>
</evidence>
<protein>
    <submittedName>
        <fullName evidence="2">Cytidine and deoxycytidylate deaminase zinc-binding region</fullName>
    </submittedName>
</protein>
<dbReference type="EMBL" id="AHMH02000055">
    <property type="protein sequence ID" value="EMN01342.1"/>
    <property type="molecule type" value="Genomic_DNA"/>
</dbReference>
<accession>A0ABN0J350</accession>
<dbReference type="CDD" id="cd01285">
    <property type="entry name" value="nucleoside_deaminase"/>
    <property type="match status" value="1"/>
</dbReference>
<dbReference type="SUPFAM" id="SSF53927">
    <property type="entry name" value="Cytidine deaminase-like"/>
    <property type="match status" value="1"/>
</dbReference>
<dbReference type="InterPro" id="IPR016193">
    <property type="entry name" value="Cytidine_deaminase-like"/>
</dbReference>
<keyword evidence="3" id="KW-1185">Reference proteome</keyword>
<comment type="caution">
    <text evidence="2">The sequence shown here is derived from an EMBL/GenBank/DDBJ whole genome shotgun (WGS) entry which is preliminary data.</text>
</comment>
<organism evidence="2 3">
    <name type="scientific">Leptospira noguchii str. 2007001578</name>
    <dbReference type="NCBI Taxonomy" id="1049974"/>
    <lineage>
        <taxon>Bacteria</taxon>
        <taxon>Pseudomonadati</taxon>
        <taxon>Spirochaetota</taxon>
        <taxon>Spirochaetia</taxon>
        <taxon>Leptospirales</taxon>
        <taxon>Leptospiraceae</taxon>
        <taxon>Leptospira</taxon>
    </lineage>
</organism>
<sequence length="224" mass="26171">MEKKKFKSFLNRLVPINCLIELKYFMSEFSKNQNSYGKKAGSNRKKNKTEFFVRKNIKLNSNIFNSSAENPIIQTDPVLFDFLNKLKNLVLQENEEIPSLTRIYHKEELISETFNEVEKESDSFFHSEILCIRNAKEKLKTRYLVDCMLITSLEPCLMCAGTILLSRIPKVVYLLPAKQGEGISSLSIEMIYSRNFFPELFCIPTEISKNAFKSFFKARRKKFN</sequence>
<dbReference type="InterPro" id="IPR002125">
    <property type="entry name" value="CMP_dCMP_dom"/>
</dbReference>
<proteinExistence type="predicted"/>
<evidence type="ECO:0000313" key="3">
    <source>
        <dbReference type="Proteomes" id="UP000012099"/>
    </source>
</evidence>
<dbReference type="Gene3D" id="3.40.140.10">
    <property type="entry name" value="Cytidine Deaminase, domain 2"/>
    <property type="match status" value="1"/>
</dbReference>
<gene>
    <name evidence="2" type="ORF">LEP1GSC035_1978</name>
</gene>
<dbReference type="PANTHER" id="PTHR11079">
    <property type="entry name" value="CYTOSINE DEAMINASE FAMILY MEMBER"/>
    <property type="match status" value="1"/>
</dbReference>
<feature type="domain" description="CMP/dCMP-type deaminase" evidence="1">
    <location>
        <begin position="74"/>
        <end position="186"/>
    </location>
</feature>
<dbReference type="Proteomes" id="UP000012099">
    <property type="component" value="Unassembled WGS sequence"/>
</dbReference>